<evidence type="ECO:0000313" key="1">
    <source>
        <dbReference type="EMBL" id="HCY82617.1"/>
    </source>
</evidence>
<accession>A0A3D6BVB9</accession>
<dbReference type="EMBL" id="DPRK01000220">
    <property type="protein sequence ID" value="HCY82617.1"/>
    <property type="molecule type" value="Genomic_DNA"/>
</dbReference>
<dbReference type="AlphaFoldDB" id="A0A3D6BVB9"/>
<dbReference type="Pfam" id="PF16119">
    <property type="entry name" value="DUF4835"/>
    <property type="match status" value="1"/>
</dbReference>
<feature type="non-terminal residue" evidence="1">
    <location>
        <position position="1"/>
    </location>
</feature>
<dbReference type="InterPro" id="IPR032274">
    <property type="entry name" value="DUF4835"/>
</dbReference>
<comment type="caution">
    <text evidence="1">The sequence shown here is derived from an EMBL/GenBank/DDBJ whole genome shotgun (WGS) entry which is preliminary data.</text>
</comment>
<organism evidence="1 2">
    <name type="scientific">Xanthomarina gelatinilytica</name>
    <dbReference type="NCBI Taxonomy" id="1137281"/>
    <lineage>
        <taxon>Bacteria</taxon>
        <taxon>Pseudomonadati</taxon>
        <taxon>Bacteroidota</taxon>
        <taxon>Flavobacteriia</taxon>
        <taxon>Flavobacteriales</taxon>
        <taxon>Flavobacteriaceae</taxon>
        <taxon>Xanthomarina</taxon>
    </lineage>
</organism>
<gene>
    <name evidence="1" type="ORF">DHV22_14025</name>
</gene>
<proteinExistence type="predicted"/>
<sequence length="84" mass="9481">TDYAGDVFNATIQVQSSRPVYGSSYTTPVHNVNDKDFTFRYLEFQNMVYNPNAFESNLISVLAFHVYMILGIDADTFELNGGDN</sequence>
<reference evidence="1 2" key="1">
    <citation type="journal article" date="2018" name="Nat. Biotechnol.">
        <title>A standardized bacterial taxonomy based on genome phylogeny substantially revises the tree of life.</title>
        <authorList>
            <person name="Parks D.H."/>
            <person name="Chuvochina M."/>
            <person name="Waite D.W."/>
            <person name="Rinke C."/>
            <person name="Skarshewski A."/>
            <person name="Chaumeil P.A."/>
            <person name="Hugenholtz P."/>
        </authorList>
    </citation>
    <scope>NUCLEOTIDE SEQUENCE [LARGE SCALE GENOMIC DNA]</scope>
    <source>
        <strain evidence="1">UBA10227</strain>
    </source>
</reference>
<name>A0A3D6BVB9_9FLAO</name>
<feature type="non-terminal residue" evidence="1">
    <location>
        <position position="84"/>
    </location>
</feature>
<protein>
    <submittedName>
        <fullName evidence="1">DUF4835 domain-containing protein</fullName>
    </submittedName>
</protein>
<dbReference type="Proteomes" id="UP000263268">
    <property type="component" value="Unassembled WGS sequence"/>
</dbReference>
<evidence type="ECO:0000313" key="2">
    <source>
        <dbReference type="Proteomes" id="UP000263268"/>
    </source>
</evidence>